<comment type="subcellular location">
    <subcellularLocation>
        <location evidence="1 4">Bacterial flagellum basal body</location>
    </subcellularLocation>
</comment>
<dbReference type="InterPro" id="IPR001624">
    <property type="entry name" value="FliE"/>
</dbReference>
<evidence type="ECO:0000256" key="3">
    <source>
        <dbReference type="ARBA" id="ARBA00023143"/>
    </source>
</evidence>
<keyword evidence="6" id="KW-0969">Cilium</keyword>
<evidence type="ECO:0000256" key="2">
    <source>
        <dbReference type="ARBA" id="ARBA00009272"/>
    </source>
</evidence>
<comment type="similarity">
    <text evidence="2 4">Belongs to the FliE family.</text>
</comment>
<name>A0A5R9EZH2_9BACL</name>
<dbReference type="GO" id="GO:0003774">
    <property type="term" value="F:cytoskeletal motor activity"/>
    <property type="evidence" value="ECO:0007669"/>
    <property type="project" value="InterPro"/>
</dbReference>
<evidence type="ECO:0000256" key="4">
    <source>
        <dbReference type="HAMAP-Rule" id="MF_00724"/>
    </source>
</evidence>
<evidence type="ECO:0000313" key="7">
    <source>
        <dbReference type="Proteomes" id="UP000308230"/>
    </source>
</evidence>
<dbReference type="PANTHER" id="PTHR34653">
    <property type="match status" value="1"/>
</dbReference>
<protein>
    <recommendedName>
        <fullName evidence="4 5">Flagellar hook-basal body complex protein FliE</fullName>
    </recommendedName>
</protein>
<evidence type="ECO:0000256" key="1">
    <source>
        <dbReference type="ARBA" id="ARBA00004117"/>
    </source>
</evidence>
<dbReference type="GO" id="GO:0005198">
    <property type="term" value="F:structural molecule activity"/>
    <property type="evidence" value="ECO:0007669"/>
    <property type="project" value="UniProtKB-UniRule"/>
</dbReference>
<dbReference type="Pfam" id="PF02049">
    <property type="entry name" value="FliE"/>
    <property type="match status" value="1"/>
</dbReference>
<evidence type="ECO:0000313" key="6">
    <source>
        <dbReference type="EMBL" id="TLS36732.1"/>
    </source>
</evidence>
<dbReference type="RefSeq" id="WP_138127464.1">
    <property type="nucleotide sequence ID" value="NZ_SWLG01000009.1"/>
</dbReference>
<accession>A0A5R9EZH2</accession>
<comment type="caution">
    <text evidence="6">The sequence shown here is derived from an EMBL/GenBank/DDBJ whole genome shotgun (WGS) entry which is preliminary data.</text>
</comment>
<reference evidence="6 7" key="1">
    <citation type="submission" date="2019-04" db="EMBL/GenBank/DDBJ databases">
        <title>Bacillus caeni sp. nov., a bacterium isolated from mangrove sediment.</title>
        <authorList>
            <person name="Huang H."/>
            <person name="Mo K."/>
            <person name="Hu Y."/>
        </authorList>
    </citation>
    <scope>NUCLEOTIDE SEQUENCE [LARGE SCALE GENOMIC DNA]</scope>
    <source>
        <strain evidence="6 7">HB172195</strain>
    </source>
</reference>
<sequence>MINKVQQSLLPGQTKDISNVQNNASANFGDMLKNAINQVNDTQKESDLMTNKLVTGEVQDVHQVMIAAQKASIALNMTVQVRNKVIESYQEIMRMQM</sequence>
<proteinExistence type="inferred from homology"/>
<dbReference type="Proteomes" id="UP000308230">
    <property type="component" value="Unassembled WGS sequence"/>
</dbReference>
<dbReference type="HAMAP" id="MF_00724">
    <property type="entry name" value="FliE"/>
    <property type="match status" value="1"/>
</dbReference>
<keyword evidence="3 4" id="KW-0975">Bacterial flagellum</keyword>
<evidence type="ECO:0000256" key="5">
    <source>
        <dbReference type="NCBIfam" id="TIGR00205"/>
    </source>
</evidence>
<dbReference type="AlphaFoldDB" id="A0A5R9EZH2"/>
<organism evidence="6 7">
    <name type="scientific">Exobacillus caeni</name>
    <dbReference type="NCBI Taxonomy" id="2574798"/>
    <lineage>
        <taxon>Bacteria</taxon>
        <taxon>Bacillati</taxon>
        <taxon>Bacillota</taxon>
        <taxon>Bacilli</taxon>
        <taxon>Bacillales</taxon>
        <taxon>Guptibacillaceae</taxon>
        <taxon>Exobacillus</taxon>
    </lineage>
</organism>
<dbReference type="GO" id="GO:0009425">
    <property type="term" value="C:bacterial-type flagellum basal body"/>
    <property type="evidence" value="ECO:0007669"/>
    <property type="project" value="UniProtKB-SubCell"/>
</dbReference>
<dbReference type="PANTHER" id="PTHR34653:SF1">
    <property type="entry name" value="FLAGELLAR HOOK-BASAL BODY COMPLEX PROTEIN FLIE"/>
    <property type="match status" value="1"/>
</dbReference>
<keyword evidence="6" id="KW-0282">Flagellum</keyword>
<dbReference type="OrthoDB" id="9812413at2"/>
<dbReference type="EMBL" id="SWLG01000009">
    <property type="protein sequence ID" value="TLS36732.1"/>
    <property type="molecule type" value="Genomic_DNA"/>
</dbReference>
<dbReference type="GO" id="GO:0071973">
    <property type="term" value="P:bacterial-type flagellum-dependent cell motility"/>
    <property type="evidence" value="ECO:0007669"/>
    <property type="project" value="InterPro"/>
</dbReference>
<keyword evidence="6" id="KW-0966">Cell projection</keyword>
<dbReference type="NCBIfam" id="TIGR00205">
    <property type="entry name" value="fliE"/>
    <property type="match status" value="1"/>
</dbReference>
<keyword evidence="7" id="KW-1185">Reference proteome</keyword>
<dbReference type="PRINTS" id="PR01006">
    <property type="entry name" value="FLGHOOKFLIE"/>
</dbReference>
<gene>
    <name evidence="4 6" type="primary">fliE</name>
    <name evidence="6" type="ORF">FCL54_13990</name>
</gene>